<evidence type="ECO:0000259" key="2">
    <source>
        <dbReference type="SMART" id="SM00062"/>
    </source>
</evidence>
<dbReference type="PANTHER" id="PTHR35936">
    <property type="entry name" value="MEMBRANE-BOUND LYTIC MUREIN TRANSGLYCOSYLASE F"/>
    <property type="match status" value="1"/>
</dbReference>
<comment type="caution">
    <text evidence="3">The sequence shown here is derived from an EMBL/GenBank/DDBJ whole genome shotgun (WGS) entry which is preliminary data.</text>
</comment>
<dbReference type="CDD" id="cd01004">
    <property type="entry name" value="PBP2_MidA_like"/>
    <property type="match status" value="1"/>
</dbReference>
<feature type="domain" description="Solute-binding protein family 3/N-terminal" evidence="2">
    <location>
        <begin position="89"/>
        <end position="320"/>
    </location>
</feature>
<dbReference type="SMART" id="SM00062">
    <property type="entry name" value="PBPb"/>
    <property type="match status" value="1"/>
</dbReference>
<evidence type="ECO:0000256" key="1">
    <source>
        <dbReference type="ARBA" id="ARBA00022729"/>
    </source>
</evidence>
<dbReference type="Pfam" id="PF00497">
    <property type="entry name" value="SBP_bac_3"/>
    <property type="match status" value="1"/>
</dbReference>
<keyword evidence="4" id="KW-1185">Reference proteome</keyword>
<protein>
    <submittedName>
        <fullName evidence="3">Polar amino acid transport system substrate-binding protein</fullName>
    </submittedName>
</protein>
<dbReference type="InterPro" id="IPR001638">
    <property type="entry name" value="Solute-binding_3/MltF_N"/>
</dbReference>
<dbReference type="PANTHER" id="PTHR35936:SF19">
    <property type="entry name" value="AMINO-ACID-BINDING PROTEIN YXEM-RELATED"/>
    <property type="match status" value="1"/>
</dbReference>
<dbReference type="Proteomes" id="UP000749311">
    <property type="component" value="Unassembled WGS sequence"/>
</dbReference>
<evidence type="ECO:0000313" key="4">
    <source>
        <dbReference type="Proteomes" id="UP000749311"/>
    </source>
</evidence>
<dbReference type="SUPFAM" id="SSF53850">
    <property type="entry name" value="Periplasmic binding protein-like II"/>
    <property type="match status" value="1"/>
</dbReference>
<gene>
    <name evidence="3" type="ORF">FB473_001715</name>
</gene>
<organism evidence="3 4">
    <name type="scientific">Brooklawnia cerclae</name>
    <dbReference type="NCBI Taxonomy" id="349934"/>
    <lineage>
        <taxon>Bacteria</taxon>
        <taxon>Bacillati</taxon>
        <taxon>Actinomycetota</taxon>
        <taxon>Actinomycetes</taxon>
        <taxon>Propionibacteriales</taxon>
        <taxon>Propionibacteriaceae</taxon>
        <taxon>Brooklawnia</taxon>
    </lineage>
</organism>
<sequence>MAINKRQIGLLVATALVVVVAAGGVAYAITNIRESDQVSTEQQVAAAVEFDLTSKNVEGRPHIGAVPEAVEALKASGFQPIEAGKLTVVGTAGSGGAPLGLLASDDNQTRIGSEADFGALIAEGLGLEYQQAVTSWSDWPLGIQSGKYDLVTSNVTVTEERKELYDFASYRKDLLGFYVRQDSEITKLESADDISGLTIVVGSATNQEKILLNWNASLEADGKAPAELQYYDDNAAGTLAVASGRADAIFGPNATGAFNAASTGDTKLVGTVDGGWPESAPIAAGTKKDNGLIEAVNIVLNKAIEGGQYQEILKRWGLEAEAVDSSQINPPGLPESTK</sequence>
<dbReference type="EMBL" id="JAAMOZ010000001">
    <property type="protein sequence ID" value="NIH57070.1"/>
    <property type="molecule type" value="Genomic_DNA"/>
</dbReference>
<reference evidence="3 4" key="1">
    <citation type="submission" date="2020-02" db="EMBL/GenBank/DDBJ databases">
        <title>Sequencing the genomes of 1000 actinobacteria strains.</title>
        <authorList>
            <person name="Klenk H.-P."/>
        </authorList>
    </citation>
    <scope>NUCLEOTIDE SEQUENCE [LARGE SCALE GENOMIC DNA]</scope>
    <source>
        <strain evidence="3 4">DSM 19609</strain>
    </source>
</reference>
<name>A0ABX0SGF0_9ACTN</name>
<dbReference type="Gene3D" id="3.40.190.10">
    <property type="entry name" value="Periplasmic binding protein-like II"/>
    <property type="match status" value="2"/>
</dbReference>
<evidence type="ECO:0000313" key="3">
    <source>
        <dbReference type="EMBL" id="NIH57070.1"/>
    </source>
</evidence>
<proteinExistence type="predicted"/>
<accession>A0ABX0SGF0</accession>
<dbReference type="RefSeq" id="WP_208390490.1">
    <property type="nucleotide sequence ID" value="NZ_BAAAOO010000011.1"/>
</dbReference>
<keyword evidence="1" id="KW-0732">Signal</keyword>